<dbReference type="Proteomes" id="UP000029278">
    <property type="component" value="Unassembled WGS sequence"/>
</dbReference>
<protein>
    <submittedName>
        <fullName evidence="1">Uncharacterized protein</fullName>
    </submittedName>
</protein>
<reference evidence="1 2" key="1">
    <citation type="submission" date="2014-04" db="EMBL/GenBank/DDBJ databases">
        <authorList>
            <person name="Bishop-Lilly K.A."/>
            <person name="Broomall S.M."/>
            <person name="Chain P.S."/>
            <person name="Chertkov O."/>
            <person name="Coyne S.R."/>
            <person name="Daligault H.E."/>
            <person name="Davenport K.W."/>
            <person name="Erkkila T."/>
            <person name="Frey K.G."/>
            <person name="Gibbons H.S."/>
            <person name="Gu W."/>
            <person name="Jaissle J."/>
            <person name="Johnson S.L."/>
            <person name="Koroleva G.I."/>
            <person name="Ladner J.T."/>
            <person name="Lo C.-C."/>
            <person name="Minogue T.D."/>
            <person name="Munk C."/>
            <person name="Palacios G.F."/>
            <person name="Redden C.L."/>
            <person name="Rosenzweig C.N."/>
            <person name="Scholz M.B."/>
            <person name="Teshima H."/>
            <person name="Xu Y."/>
        </authorList>
    </citation>
    <scope>NUCLEOTIDE SEQUENCE [LARGE SCALE GENOMIC DNA]</scope>
    <source>
        <strain evidence="1 2">8244</strain>
    </source>
</reference>
<dbReference type="AntiFam" id="ANF00080">
    <property type="entry name" value="Shadow ORF (opposite dnaE)"/>
</dbReference>
<dbReference type="PATRIC" id="fig|44252.3.peg.6084"/>
<proteinExistence type="predicted"/>
<sequence>MRRNQLRRLVDFAKRHVQRPAHIANGGAGRHRPERNDLGHVLGPVFACHIGDHLVAALVAEIDIDIRHRHPLGIQKPFKQQVILDRVDIGDAQHVSNQAACRRSPARAGNDPAVVSEGNEIPNDEKIIGKSHLADHFQLITQPLLKPFPIRFVLPHVQMAVALLQPFFAQLSQIALRGQPFRNRAVSRQNMAAEFQLKLAALGYFYRVGQRLGHMREQRGHLIPGFQVELVRVHFEPVFVVDRFAGADANEHILNLGVLPVQVMHIVGGRQFDPRLLRQLNKLEVYLFLLRQTVILQLQIKISAKRRLIAQRRFFRFLVRSAQQMMRHLSAQTGAQADQPFPMPLQRLPIDPRFVVEAFQMADRDEFHQIPVPGFIFSQQNQMVDRLILTAPPLLARACRKINFTADDRLDPVSFAQFIKRNRAVHDTVIRQRERLHAGSRRFGDELFQSGRAVEQAVFAMYVQMNEAVHAIPSFSLSNSINILSYIAQARP</sequence>
<accession>A0A090YLU6</accession>
<organism evidence="1 2">
    <name type="scientific">Paenibacillus macerans</name>
    <name type="common">Bacillus macerans</name>
    <dbReference type="NCBI Taxonomy" id="44252"/>
    <lineage>
        <taxon>Bacteria</taxon>
        <taxon>Bacillati</taxon>
        <taxon>Bacillota</taxon>
        <taxon>Bacilli</taxon>
        <taxon>Bacillales</taxon>
        <taxon>Paenibacillaceae</taxon>
        <taxon>Paenibacillus</taxon>
    </lineage>
</organism>
<evidence type="ECO:0000313" key="2">
    <source>
        <dbReference type="Proteomes" id="UP000029278"/>
    </source>
</evidence>
<evidence type="ECO:0000313" key="1">
    <source>
        <dbReference type="EMBL" id="KFM93090.1"/>
    </source>
</evidence>
<name>A0A090YLU6_PAEMA</name>
<dbReference type="AlphaFoldDB" id="A0A090YLU6"/>
<dbReference type="EMBL" id="JMQA01000053">
    <property type="protein sequence ID" value="KFM93090.1"/>
    <property type="molecule type" value="Genomic_DNA"/>
</dbReference>
<gene>
    <name evidence="1" type="ORF">DJ90_2785</name>
</gene>
<comment type="caution">
    <text evidence="1">The sequence shown here is derived from an EMBL/GenBank/DDBJ whole genome shotgun (WGS) entry which is preliminary data.</text>
</comment>
<dbReference type="STRING" id="44252.DJ90_2785"/>
<keyword evidence="2" id="KW-1185">Reference proteome</keyword>
<dbReference type="HOGENOM" id="CLU_554165_0_0_9"/>